<feature type="transmembrane region" description="Helical" evidence="1">
    <location>
        <begin position="36"/>
        <end position="57"/>
    </location>
</feature>
<evidence type="ECO:0000313" key="3">
    <source>
        <dbReference type="Proteomes" id="UP000319449"/>
    </source>
</evidence>
<evidence type="ECO:0000256" key="1">
    <source>
        <dbReference type="SAM" id="Phobius"/>
    </source>
</evidence>
<protein>
    <submittedName>
        <fullName evidence="2">Uncharacterized protein</fullName>
    </submittedName>
</protein>
<comment type="caution">
    <text evidence="2">The sequence shown here is derived from an EMBL/GenBank/DDBJ whole genome shotgun (WGS) entry which is preliminary data.</text>
</comment>
<dbReference type="Proteomes" id="UP000319449">
    <property type="component" value="Unassembled WGS sequence"/>
</dbReference>
<organism evidence="2 3">
    <name type="scientific">Geobacter argillaceus</name>
    <dbReference type="NCBI Taxonomy" id="345631"/>
    <lineage>
        <taxon>Bacteria</taxon>
        <taxon>Pseudomonadati</taxon>
        <taxon>Thermodesulfobacteriota</taxon>
        <taxon>Desulfuromonadia</taxon>
        <taxon>Geobacterales</taxon>
        <taxon>Geobacteraceae</taxon>
        <taxon>Geobacter</taxon>
    </lineage>
</organism>
<reference evidence="2 3" key="1">
    <citation type="submission" date="2019-07" db="EMBL/GenBank/DDBJ databases">
        <title>Genomic Encyclopedia of Archaeal and Bacterial Type Strains, Phase II (KMG-II): from individual species to whole genera.</title>
        <authorList>
            <person name="Goeker M."/>
        </authorList>
    </citation>
    <scope>NUCLEOTIDE SEQUENCE [LARGE SCALE GENOMIC DNA]</scope>
    <source>
        <strain evidence="2 3">ATCC BAA-1139</strain>
    </source>
</reference>
<gene>
    <name evidence="2" type="ORF">JN12_03965</name>
</gene>
<keyword evidence="1" id="KW-0812">Transmembrane</keyword>
<accession>A0A562V5Y2</accession>
<keyword evidence="3" id="KW-1185">Reference proteome</keyword>
<keyword evidence="1" id="KW-0472">Membrane</keyword>
<name>A0A562V5Y2_9BACT</name>
<dbReference type="EMBL" id="VLLN01000046">
    <property type="protein sequence ID" value="TWJ13188.1"/>
    <property type="molecule type" value="Genomic_DNA"/>
</dbReference>
<dbReference type="AlphaFoldDB" id="A0A562V5Y2"/>
<evidence type="ECO:0000313" key="2">
    <source>
        <dbReference type="EMBL" id="TWJ13188.1"/>
    </source>
</evidence>
<proteinExistence type="predicted"/>
<keyword evidence="1" id="KW-1133">Transmembrane helix</keyword>
<sequence>MKINNNQDDRCLYCGEKDCTNIWHIHVWIKKPKMLFAFYGVGIVLMLVIAAILTFFWSSP</sequence>